<reference evidence="4 5" key="1">
    <citation type="submission" date="2020-06" db="EMBL/GenBank/DDBJ databases">
        <title>Haloterrigena sp. nov., an extremely halophilic archaeon isolated from a saline sediment.</title>
        <authorList>
            <person name="Liu B.-B."/>
        </authorList>
    </citation>
    <scope>NUCLEOTIDE SEQUENCE [LARGE SCALE GENOMIC DNA]</scope>
    <source>
        <strain evidence="4 5">SYSU A558-1</strain>
    </source>
</reference>
<evidence type="ECO:0000313" key="5">
    <source>
        <dbReference type="Proteomes" id="UP001016761"/>
    </source>
</evidence>
<evidence type="ECO:0000259" key="3">
    <source>
        <dbReference type="Pfam" id="PF25213"/>
    </source>
</evidence>
<protein>
    <submittedName>
        <fullName evidence="4">ArsR family transcriptional regulator</fullName>
    </submittedName>
</protein>
<dbReference type="InterPro" id="IPR013561">
    <property type="entry name" value="FilR1_middle_dom"/>
</dbReference>
<sequence>MSENVSTDRPSGGGTNATSDAIESAAFLARSEHRVRVLELLADDRRTREELMAGTDVTRVTLSRILGDLGERGWVDRDHADGGYAITNTGRDVYEQFDRLLETITVGQQYPDVVDSLPTEWFAFELRCLAEAELVAADSADPLAGMRVVADAVGRATTVRAVVDSFTSLPMYTYGETLAAGDRPDAEVVFDRNASAVALENPELVDRWREIERRTDQSVYYSIDETVPCNVDLVDETVFLSAVTPDNGGFDVLRCTHPAVVDWARDLFREKRAAAAPLEQRLRDADPVDSPARTVGVE</sequence>
<name>A0ABX2L746_9EURY</name>
<dbReference type="RefSeq" id="WP_174679088.1">
    <property type="nucleotide sequence ID" value="NZ_JABUQZ010000001.1"/>
</dbReference>
<dbReference type="Proteomes" id="UP001016761">
    <property type="component" value="Unassembled WGS sequence"/>
</dbReference>
<dbReference type="InterPro" id="IPR011991">
    <property type="entry name" value="ArsR-like_HTH"/>
</dbReference>
<dbReference type="Gene3D" id="1.10.10.10">
    <property type="entry name" value="Winged helix-like DNA-binding domain superfamily/Winged helix DNA-binding domain"/>
    <property type="match status" value="1"/>
</dbReference>
<feature type="region of interest" description="Disordered" evidence="1">
    <location>
        <begin position="279"/>
        <end position="298"/>
    </location>
</feature>
<evidence type="ECO:0000313" key="4">
    <source>
        <dbReference type="EMBL" id="NUC71029.1"/>
    </source>
</evidence>
<organism evidence="4 5">
    <name type="scientific">Haloterrigena gelatinilytica</name>
    <dbReference type="NCBI Taxonomy" id="2741724"/>
    <lineage>
        <taxon>Archaea</taxon>
        <taxon>Methanobacteriati</taxon>
        <taxon>Methanobacteriota</taxon>
        <taxon>Stenosarchaea group</taxon>
        <taxon>Halobacteria</taxon>
        <taxon>Halobacteriales</taxon>
        <taxon>Natrialbaceae</taxon>
        <taxon>Haloterrigena</taxon>
    </lineage>
</organism>
<dbReference type="CDD" id="cd00090">
    <property type="entry name" value="HTH_ARSR"/>
    <property type="match status" value="1"/>
</dbReference>
<dbReference type="EMBL" id="JABUQZ010000001">
    <property type="protein sequence ID" value="NUC71029.1"/>
    <property type="molecule type" value="Genomic_DNA"/>
</dbReference>
<comment type="caution">
    <text evidence="4">The sequence shown here is derived from an EMBL/GenBank/DDBJ whole genome shotgun (WGS) entry which is preliminary data.</text>
</comment>
<dbReference type="Pfam" id="PF08350">
    <property type="entry name" value="FilR1_middle"/>
    <property type="match status" value="1"/>
</dbReference>
<accession>A0ABX2L746</accession>
<dbReference type="Pfam" id="PF25213">
    <property type="entry name" value="HVO_A0261_N"/>
    <property type="match status" value="1"/>
</dbReference>
<dbReference type="SUPFAM" id="SSF46785">
    <property type="entry name" value="Winged helix' DNA-binding domain"/>
    <property type="match status" value="1"/>
</dbReference>
<dbReference type="InterPro" id="IPR036390">
    <property type="entry name" value="WH_DNA-bd_sf"/>
</dbReference>
<evidence type="ECO:0000256" key="1">
    <source>
        <dbReference type="SAM" id="MobiDB-lite"/>
    </source>
</evidence>
<proteinExistence type="predicted"/>
<keyword evidence="5" id="KW-1185">Reference proteome</keyword>
<gene>
    <name evidence="4" type="ORF">HTZ84_01665</name>
</gene>
<feature type="domain" description="Methanogenesis regulatory protein FilR1 middle" evidence="2">
    <location>
        <begin position="146"/>
        <end position="272"/>
    </location>
</feature>
<dbReference type="InterPro" id="IPR057527">
    <property type="entry name" value="HVO_A0261-like_N"/>
</dbReference>
<evidence type="ECO:0000259" key="2">
    <source>
        <dbReference type="Pfam" id="PF08350"/>
    </source>
</evidence>
<feature type="domain" description="HVO-A0261-like N-terminal" evidence="3">
    <location>
        <begin position="23"/>
        <end position="106"/>
    </location>
</feature>
<dbReference type="InterPro" id="IPR036388">
    <property type="entry name" value="WH-like_DNA-bd_sf"/>
</dbReference>